<gene>
    <name evidence="1" type="ORF">SAMN05216360_101381</name>
</gene>
<dbReference type="AlphaFoldDB" id="A0A1G9RU14"/>
<keyword evidence="2" id="KW-1185">Reference proteome</keyword>
<organism evidence="1 2">
    <name type="scientific">Methylobacterium phyllostachyos</name>
    <dbReference type="NCBI Taxonomy" id="582672"/>
    <lineage>
        <taxon>Bacteria</taxon>
        <taxon>Pseudomonadati</taxon>
        <taxon>Pseudomonadota</taxon>
        <taxon>Alphaproteobacteria</taxon>
        <taxon>Hyphomicrobiales</taxon>
        <taxon>Methylobacteriaceae</taxon>
        <taxon>Methylobacterium</taxon>
    </lineage>
</organism>
<accession>A0A1G9RU14</accession>
<sequence length="239" mass="27394">MVTREFVSYATDYEMYVGRKDWTDLSIADQDRIINCMTSAEGNIEALVMSLDWKRRQEMGFGWLFVACSSMLERGGNIEAADWGDAHRHNLWTLLSDTPVGHRLSEAWYPEEYKDRTPLDPKVLEWLALDSRREDPLADLLHMDWSAAETLLERVLGRVERPPAPTKARDVIEKTWSELSSAERNLMVDAASVGNEDALTALERALPALSGIIRLRVQAILWRRGTWRARWARKLAVPL</sequence>
<dbReference type="OrthoDB" id="9802228at2"/>
<name>A0A1G9RU14_9HYPH</name>
<protein>
    <submittedName>
        <fullName evidence="1">Uncharacterized protein</fullName>
    </submittedName>
</protein>
<proteinExistence type="predicted"/>
<evidence type="ECO:0000313" key="2">
    <source>
        <dbReference type="Proteomes" id="UP000198704"/>
    </source>
</evidence>
<reference evidence="2" key="1">
    <citation type="submission" date="2016-10" db="EMBL/GenBank/DDBJ databases">
        <authorList>
            <person name="Varghese N."/>
            <person name="Submissions S."/>
        </authorList>
    </citation>
    <scope>NUCLEOTIDE SEQUENCE [LARGE SCALE GENOMIC DNA]</scope>
    <source>
        <strain evidence="2">BL47</strain>
    </source>
</reference>
<evidence type="ECO:0000313" key="1">
    <source>
        <dbReference type="EMBL" id="SDM26768.1"/>
    </source>
</evidence>
<dbReference type="RefSeq" id="WP_143012188.1">
    <property type="nucleotide sequence ID" value="NZ_FNHS01000001.1"/>
</dbReference>
<dbReference type="Proteomes" id="UP000198704">
    <property type="component" value="Unassembled WGS sequence"/>
</dbReference>
<dbReference type="EMBL" id="FNHS01000001">
    <property type="protein sequence ID" value="SDM26768.1"/>
    <property type="molecule type" value="Genomic_DNA"/>
</dbReference>